<evidence type="ECO:0000313" key="3">
    <source>
        <dbReference type="EMBL" id="SPJ26773.1"/>
    </source>
</evidence>
<evidence type="ECO:0000256" key="1">
    <source>
        <dbReference type="SAM" id="Phobius"/>
    </source>
</evidence>
<dbReference type="PANTHER" id="PTHR31605:SF0">
    <property type="entry name" value="GLYCEROL-3-PHOSPHATE O-ACYLTRANSFERASE 1"/>
    <property type="match status" value="1"/>
</dbReference>
<organism evidence="3 4">
    <name type="scientific">Falsiruegeria mediterranea M17</name>
    <dbReference type="NCBI Taxonomy" id="1200281"/>
    <lineage>
        <taxon>Bacteria</taxon>
        <taxon>Pseudomonadati</taxon>
        <taxon>Pseudomonadota</taxon>
        <taxon>Alphaproteobacteria</taxon>
        <taxon>Rhodobacterales</taxon>
        <taxon>Roseobacteraceae</taxon>
        <taxon>Falsiruegeria</taxon>
    </lineage>
</organism>
<dbReference type="GO" id="GO:0004366">
    <property type="term" value="F:glycerol-3-phosphate O-acyltransferase activity"/>
    <property type="evidence" value="ECO:0007669"/>
    <property type="project" value="TreeGrafter"/>
</dbReference>
<dbReference type="InterPro" id="IPR052744">
    <property type="entry name" value="GPAT/DAPAT"/>
</dbReference>
<dbReference type="RefSeq" id="WP_165821336.1">
    <property type="nucleotide sequence ID" value="NZ_ONZG01000001.1"/>
</dbReference>
<keyword evidence="4" id="KW-1185">Reference proteome</keyword>
<dbReference type="InterPro" id="IPR002123">
    <property type="entry name" value="Plipid/glycerol_acylTrfase"/>
</dbReference>
<dbReference type="Proteomes" id="UP000244898">
    <property type="component" value="Unassembled WGS sequence"/>
</dbReference>
<feature type="transmembrane region" description="Helical" evidence="1">
    <location>
        <begin position="374"/>
        <end position="393"/>
    </location>
</feature>
<sequence>MTAFYSRIEVVNAENFPTSGPVLVVSNHENSLVDGVLVSCYLPRMPRLLAASTIWDYKPLTPLLKAARVVPIYRQQDVGVQLAKEKPLFDRSSEALMDDGVLSVFPEGLSHNHPHLLPLKNGAARIALEAEAKGDRLGIQVVPVGLTFEDKSTFRSKVLLQVGEPIDITRQADAFRATSDVADRRGLVRDLTDRIQRSLYDVTLNFGSWKDAQLVRQATELWQSTDTWVESGADAQTIAAMQDRVRMQRTFARGFAWLDRNRPDLLARATSDLERYLAARGDSGTPLGAVRSLTLRWPRTTLLALYPMWLIGAALNFFPFHLSRWFAHGKDEDKMATWSLFSSLLLFPGFWGLQTLALGGIVPHAAHSGFNWPLFWSTLILAPAAGFLSLTYLDLRKEVRERKSARAELGAEQDLQHLRSKLTVQLEEMVHAYVNRPEAKVRRSKSK</sequence>
<dbReference type="AlphaFoldDB" id="A0A2R8C359"/>
<dbReference type="GO" id="GO:0016287">
    <property type="term" value="F:glycerone-phosphate O-acyltransferase activity"/>
    <property type="evidence" value="ECO:0007669"/>
    <property type="project" value="TreeGrafter"/>
</dbReference>
<keyword evidence="1" id="KW-0812">Transmembrane</keyword>
<dbReference type="SUPFAM" id="SSF69593">
    <property type="entry name" value="Glycerol-3-phosphate (1)-acyltransferase"/>
    <property type="match status" value="1"/>
</dbReference>
<dbReference type="SMART" id="SM00563">
    <property type="entry name" value="PlsC"/>
    <property type="match status" value="1"/>
</dbReference>
<accession>A0A2R8C359</accession>
<feature type="transmembrane region" description="Helical" evidence="1">
    <location>
        <begin position="335"/>
        <end position="354"/>
    </location>
</feature>
<keyword evidence="1" id="KW-1133">Transmembrane helix</keyword>
<feature type="domain" description="Phospholipid/glycerol acyltransferase" evidence="2">
    <location>
        <begin position="22"/>
        <end position="149"/>
    </location>
</feature>
<gene>
    <name evidence="3" type="ORF">TRM7615_00242</name>
</gene>
<protein>
    <recommendedName>
        <fullName evidence="2">Phospholipid/glycerol acyltransferase domain-containing protein</fullName>
    </recommendedName>
</protein>
<reference evidence="4" key="1">
    <citation type="submission" date="2018-03" db="EMBL/GenBank/DDBJ databases">
        <authorList>
            <person name="Rodrigo-Torres L."/>
            <person name="Arahal R. D."/>
            <person name="Lucena T."/>
        </authorList>
    </citation>
    <scope>NUCLEOTIDE SEQUENCE [LARGE SCALE GENOMIC DNA]</scope>
    <source>
        <strain evidence="4">CECT 7615</strain>
    </source>
</reference>
<dbReference type="PANTHER" id="PTHR31605">
    <property type="entry name" value="GLYCEROL-3-PHOSPHATE O-ACYLTRANSFERASE 1"/>
    <property type="match status" value="1"/>
</dbReference>
<dbReference type="CDD" id="cd07992">
    <property type="entry name" value="LPLAT_AAK14816-like"/>
    <property type="match status" value="1"/>
</dbReference>
<evidence type="ECO:0000259" key="2">
    <source>
        <dbReference type="SMART" id="SM00563"/>
    </source>
</evidence>
<name>A0A2R8C359_9RHOB</name>
<dbReference type="Pfam" id="PF01553">
    <property type="entry name" value="Acyltransferase"/>
    <property type="match status" value="1"/>
</dbReference>
<dbReference type="EMBL" id="ONZG01000001">
    <property type="protein sequence ID" value="SPJ26773.1"/>
    <property type="molecule type" value="Genomic_DNA"/>
</dbReference>
<keyword evidence="1" id="KW-0472">Membrane</keyword>
<dbReference type="GO" id="GO:0008654">
    <property type="term" value="P:phospholipid biosynthetic process"/>
    <property type="evidence" value="ECO:0007669"/>
    <property type="project" value="TreeGrafter"/>
</dbReference>
<proteinExistence type="predicted"/>
<feature type="transmembrane region" description="Helical" evidence="1">
    <location>
        <begin position="303"/>
        <end position="323"/>
    </location>
</feature>
<evidence type="ECO:0000313" key="4">
    <source>
        <dbReference type="Proteomes" id="UP000244898"/>
    </source>
</evidence>